<dbReference type="InterPro" id="IPR029026">
    <property type="entry name" value="tRNA_m1G_MTases_N"/>
</dbReference>
<evidence type="ECO:0000313" key="8">
    <source>
        <dbReference type="Proteomes" id="UP000282106"/>
    </source>
</evidence>
<feature type="domain" description="tRNA/rRNA methyltransferase SpoU type" evidence="6">
    <location>
        <begin position="24"/>
        <end position="173"/>
    </location>
</feature>
<evidence type="ECO:0000256" key="1">
    <source>
        <dbReference type="ARBA" id="ARBA00007228"/>
    </source>
</evidence>
<accession>A0A3N0V9D1</accession>
<organism evidence="7 8">
    <name type="scientific">Stagnimonas aquatica</name>
    <dbReference type="NCBI Taxonomy" id="2689987"/>
    <lineage>
        <taxon>Bacteria</taxon>
        <taxon>Pseudomonadati</taxon>
        <taxon>Pseudomonadota</taxon>
        <taxon>Gammaproteobacteria</taxon>
        <taxon>Nevskiales</taxon>
        <taxon>Nevskiaceae</taxon>
        <taxon>Stagnimonas</taxon>
    </lineage>
</organism>
<protein>
    <recommendedName>
        <fullName evidence="5">tRNA (cytidine/uridine-2'-O-)-methyltransferase TrmJ</fullName>
        <ecNumber evidence="5">2.1.1.200</ecNumber>
    </recommendedName>
    <alternativeName>
        <fullName evidence="5">tRNA (cytidine(32)/uridine(32)-2'-O)-methyltransferase</fullName>
    </alternativeName>
    <alternativeName>
        <fullName evidence="5">tRNA Cm32/Um32 methyltransferase</fullName>
    </alternativeName>
</protein>
<evidence type="ECO:0000256" key="3">
    <source>
        <dbReference type="ARBA" id="ARBA00022679"/>
    </source>
</evidence>
<dbReference type="Gene3D" id="3.40.1280.10">
    <property type="match status" value="1"/>
</dbReference>
<sequence>MATLPLERLPTRSDSLFDPRLANFRVVLSHTQHPGNIGSTARAMMNMGLRDLALVEPERYPHPQARAQASGALVVLDEARVTKTLEEAVADCAWVVGTSARARHLGDEPLTPEAFAEQAVARAEHGRVALVFGYEQTGLTNEELDRCNAVVAIPSNPGYSSLNLAQAVQVLCYVLRRAAIAEVPRVSAKADHPWYQPPTAEQVEQFYEHLERVLLATGFLDPDNPRLLMRRLRTLFNRSQPDLNELNLLRGILTTVEKPKRRRNNADLLLPPLAEG</sequence>
<evidence type="ECO:0000256" key="2">
    <source>
        <dbReference type="ARBA" id="ARBA00022603"/>
    </source>
</evidence>
<evidence type="ECO:0000256" key="5">
    <source>
        <dbReference type="RuleBase" id="RU362024"/>
    </source>
</evidence>
<evidence type="ECO:0000313" key="7">
    <source>
        <dbReference type="EMBL" id="ROH89204.1"/>
    </source>
</evidence>
<dbReference type="NCBIfam" id="TIGR00050">
    <property type="entry name" value="rRNA_methyl_1"/>
    <property type="match status" value="1"/>
</dbReference>
<dbReference type="InParanoid" id="A0A3N0V9D1"/>
<dbReference type="SUPFAM" id="SSF75217">
    <property type="entry name" value="alpha/beta knot"/>
    <property type="match status" value="1"/>
</dbReference>
<dbReference type="AlphaFoldDB" id="A0A3N0V9D1"/>
<dbReference type="PANTHER" id="PTHR42786">
    <property type="entry name" value="TRNA/RRNA METHYLTRANSFERASE"/>
    <property type="match status" value="1"/>
</dbReference>
<comment type="catalytic activity">
    <reaction evidence="5">
        <text>cytidine(32) in tRNA + S-adenosyl-L-methionine = 2'-O-methylcytidine(32) in tRNA + S-adenosyl-L-homocysteine + H(+)</text>
        <dbReference type="Rhea" id="RHEA:42932"/>
        <dbReference type="Rhea" id="RHEA-COMP:10288"/>
        <dbReference type="Rhea" id="RHEA-COMP:10289"/>
        <dbReference type="ChEBI" id="CHEBI:15378"/>
        <dbReference type="ChEBI" id="CHEBI:57856"/>
        <dbReference type="ChEBI" id="CHEBI:59789"/>
        <dbReference type="ChEBI" id="CHEBI:74495"/>
        <dbReference type="ChEBI" id="CHEBI:82748"/>
        <dbReference type="EC" id="2.1.1.200"/>
    </reaction>
</comment>
<dbReference type="GO" id="GO:0002128">
    <property type="term" value="P:tRNA nucleoside ribose methylation"/>
    <property type="evidence" value="ECO:0007669"/>
    <property type="project" value="TreeGrafter"/>
</dbReference>
<keyword evidence="5" id="KW-0963">Cytoplasm</keyword>
<gene>
    <name evidence="5" type="primary">trmJ</name>
    <name evidence="7" type="ORF">ED208_12445</name>
</gene>
<dbReference type="FunCoup" id="A0A3N0V9D1">
    <property type="interactions" value="182"/>
</dbReference>
<dbReference type="PIRSF" id="PIRSF004808">
    <property type="entry name" value="LasT"/>
    <property type="match status" value="1"/>
</dbReference>
<dbReference type="InterPro" id="IPR001537">
    <property type="entry name" value="SpoU_MeTrfase"/>
</dbReference>
<evidence type="ECO:0000259" key="6">
    <source>
        <dbReference type="Pfam" id="PF00588"/>
    </source>
</evidence>
<dbReference type="GO" id="GO:0005829">
    <property type="term" value="C:cytosol"/>
    <property type="evidence" value="ECO:0007669"/>
    <property type="project" value="TreeGrafter"/>
</dbReference>
<keyword evidence="2 5" id="KW-0489">Methyltransferase</keyword>
<reference evidence="7 8" key="1">
    <citation type="submission" date="2018-10" db="EMBL/GenBank/DDBJ databases">
        <authorList>
            <person name="Chen W.-M."/>
        </authorList>
    </citation>
    <scope>NUCLEOTIDE SEQUENCE [LARGE SCALE GENOMIC DNA]</scope>
    <source>
        <strain evidence="7 8">THS-13</strain>
    </source>
</reference>
<comment type="similarity">
    <text evidence="1">Belongs to the class IV-like SAM-binding methyltransferase superfamily. RNA methyltransferase TrmH family.</text>
</comment>
<dbReference type="GO" id="GO:0003723">
    <property type="term" value="F:RNA binding"/>
    <property type="evidence" value="ECO:0007669"/>
    <property type="project" value="InterPro"/>
</dbReference>
<dbReference type="EMBL" id="RJVO01000005">
    <property type="protein sequence ID" value="ROH89204.1"/>
    <property type="molecule type" value="Genomic_DNA"/>
</dbReference>
<comment type="caution">
    <text evidence="7">The sequence shown here is derived from an EMBL/GenBank/DDBJ whole genome shotgun (WGS) entry which is preliminary data.</text>
</comment>
<dbReference type="Gene3D" id="1.10.8.590">
    <property type="match status" value="1"/>
</dbReference>
<comment type="function">
    <text evidence="5">Catalyzes the formation of 2'O-methylated cytidine (Cm32) or 2'O-methylated uridine (Um32) at position 32 in tRNA.</text>
</comment>
<evidence type="ECO:0000256" key="4">
    <source>
        <dbReference type="ARBA" id="ARBA00022691"/>
    </source>
</evidence>
<dbReference type="GO" id="GO:0106339">
    <property type="term" value="F:tRNA (cytidine(32)-2'-O)-methyltransferase activity"/>
    <property type="evidence" value="ECO:0007669"/>
    <property type="project" value="RHEA"/>
</dbReference>
<dbReference type="InterPro" id="IPR004384">
    <property type="entry name" value="RNA_MeTrfase_TrmJ/LasT"/>
</dbReference>
<dbReference type="Pfam" id="PF00588">
    <property type="entry name" value="SpoU_methylase"/>
    <property type="match status" value="1"/>
</dbReference>
<dbReference type="Proteomes" id="UP000282106">
    <property type="component" value="Unassembled WGS sequence"/>
</dbReference>
<dbReference type="CDD" id="cd18093">
    <property type="entry name" value="SpoU-like_TrmJ"/>
    <property type="match status" value="1"/>
</dbReference>
<dbReference type="FunFam" id="3.40.1280.10:FF:000006">
    <property type="entry name" value="Uncharacterized tRNA/rRNA methyltransferase HI_0380"/>
    <property type="match status" value="1"/>
</dbReference>
<keyword evidence="3 7" id="KW-0808">Transferase</keyword>
<name>A0A3N0V9D1_9GAMM</name>
<dbReference type="GO" id="GO:0160206">
    <property type="term" value="F:tRNA (cytidine(32)/uridine(32)-2'-O)-methyltransferase activity"/>
    <property type="evidence" value="ECO:0007669"/>
    <property type="project" value="UniProtKB-EC"/>
</dbReference>
<dbReference type="InterPro" id="IPR029028">
    <property type="entry name" value="Alpha/beta_knot_MTases"/>
</dbReference>
<dbReference type="RefSeq" id="WP_123212226.1">
    <property type="nucleotide sequence ID" value="NZ_RJVO01000005.1"/>
</dbReference>
<keyword evidence="5" id="KW-0819">tRNA processing</keyword>
<comment type="catalytic activity">
    <reaction evidence="5">
        <text>uridine(32) in tRNA + S-adenosyl-L-methionine = 2'-O-methyluridine(32) in tRNA + S-adenosyl-L-homocysteine + H(+)</text>
        <dbReference type="Rhea" id="RHEA:42936"/>
        <dbReference type="Rhea" id="RHEA-COMP:10107"/>
        <dbReference type="Rhea" id="RHEA-COMP:10290"/>
        <dbReference type="ChEBI" id="CHEBI:15378"/>
        <dbReference type="ChEBI" id="CHEBI:57856"/>
        <dbReference type="ChEBI" id="CHEBI:59789"/>
        <dbReference type="ChEBI" id="CHEBI:65315"/>
        <dbReference type="ChEBI" id="CHEBI:74478"/>
        <dbReference type="EC" id="2.1.1.200"/>
    </reaction>
</comment>
<keyword evidence="4 5" id="KW-0949">S-adenosyl-L-methionine</keyword>
<comment type="subunit">
    <text evidence="5">Homodimer.</text>
</comment>
<proteinExistence type="inferred from homology"/>
<keyword evidence="8" id="KW-1185">Reference proteome</keyword>
<comment type="subcellular location">
    <subcellularLocation>
        <location evidence="5">Cytoplasm</location>
    </subcellularLocation>
</comment>
<dbReference type="EC" id="2.1.1.200" evidence="5"/>
<dbReference type="PANTHER" id="PTHR42786:SF2">
    <property type="entry name" value="TRNA (CYTIDINE_URIDINE-2'-O-)-METHYLTRANSFERASE TRMJ"/>
    <property type="match status" value="1"/>
</dbReference>